<feature type="repeat" description="WD" evidence="3">
    <location>
        <begin position="280"/>
        <end position="316"/>
    </location>
</feature>
<keyword evidence="2" id="KW-0677">Repeat</keyword>
<sequence>MAQKDPDPLFILRASSPITSLSFSFLNSVEVLITGSQNGLIEVWNLSTKRTMLHMLTGAHEILYANIMHSEDFYLVGHNRSGLVQFFKIEDSKFCLQHSLLVHNVGFASINFVKEKDVFWLAYPSSDSEVSVTAVDFNAFTGNGVIYTMKPDIKVGMVMKCILFLRDCILYLICAYEDGSVSLWNVFESSMLHQEKVYEDPVMSMDTDGRKIITASTGNKIHFYNIDENFHLIQIKEYETMSSGYSVLSIRSDKKIVACGSWNGVVRLYSWKKMKLLAILKYHNKGISSIVYSSGNLIGIAARDGKISIWDVYKNT</sequence>
<evidence type="ECO:0000313" key="5">
    <source>
        <dbReference type="RefSeq" id="XP_065663581.1"/>
    </source>
</evidence>
<dbReference type="InterPro" id="IPR001680">
    <property type="entry name" value="WD40_rpt"/>
</dbReference>
<dbReference type="Pfam" id="PF00400">
    <property type="entry name" value="WD40"/>
    <property type="match status" value="2"/>
</dbReference>
<dbReference type="PROSITE" id="PS50082">
    <property type="entry name" value="WD_REPEATS_2"/>
    <property type="match status" value="1"/>
</dbReference>
<organism evidence="4 5">
    <name type="scientific">Hydra vulgaris</name>
    <name type="common">Hydra</name>
    <name type="synonym">Hydra attenuata</name>
    <dbReference type="NCBI Taxonomy" id="6087"/>
    <lineage>
        <taxon>Eukaryota</taxon>
        <taxon>Metazoa</taxon>
        <taxon>Cnidaria</taxon>
        <taxon>Hydrozoa</taxon>
        <taxon>Hydroidolina</taxon>
        <taxon>Anthoathecata</taxon>
        <taxon>Aplanulata</taxon>
        <taxon>Hydridae</taxon>
        <taxon>Hydra</taxon>
    </lineage>
</organism>
<dbReference type="GeneID" id="136085844"/>
<proteinExistence type="predicted"/>
<gene>
    <name evidence="5 6" type="primary">LOC136085844</name>
</gene>
<dbReference type="RefSeq" id="XP_065663583.1">
    <property type="nucleotide sequence ID" value="XM_065807511.1"/>
</dbReference>
<keyword evidence="4" id="KW-1185">Reference proteome</keyword>
<reference evidence="5 6" key="1">
    <citation type="submission" date="2025-05" db="UniProtKB">
        <authorList>
            <consortium name="RefSeq"/>
        </authorList>
    </citation>
    <scope>IDENTIFICATION</scope>
</reference>
<dbReference type="Proteomes" id="UP001652625">
    <property type="component" value="Chromosome 10"/>
</dbReference>
<evidence type="ECO:0000313" key="4">
    <source>
        <dbReference type="Proteomes" id="UP001652625"/>
    </source>
</evidence>
<dbReference type="InterPro" id="IPR019775">
    <property type="entry name" value="WD40_repeat_CS"/>
</dbReference>
<dbReference type="SMART" id="SM00320">
    <property type="entry name" value="WD40"/>
    <property type="match status" value="5"/>
</dbReference>
<evidence type="ECO:0000256" key="1">
    <source>
        <dbReference type="ARBA" id="ARBA00022574"/>
    </source>
</evidence>
<evidence type="ECO:0000256" key="3">
    <source>
        <dbReference type="PROSITE-ProRule" id="PRU00221"/>
    </source>
</evidence>
<keyword evidence="1 3" id="KW-0853">WD repeat</keyword>
<protein>
    <submittedName>
        <fullName evidence="5 6">Guanine nucleotide-binding protein subunit beta-like protein 1</fullName>
    </submittedName>
</protein>
<accession>A0ABM4CP33</accession>
<dbReference type="PROSITE" id="PS00678">
    <property type="entry name" value="WD_REPEATS_1"/>
    <property type="match status" value="1"/>
</dbReference>
<dbReference type="PANTHER" id="PTHR19854:SF1">
    <property type="entry name" value="GUANINE NUCLEOTIDE-BINDING PROTEIN SUBUNIT BETA-LIKE PROTEIN 1"/>
    <property type="match status" value="1"/>
</dbReference>
<dbReference type="PANTHER" id="PTHR19854">
    <property type="entry name" value="TRANSDUCIN BETA-LIKE 3"/>
    <property type="match status" value="1"/>
</dbReference>
<dbReference type="PROSITE" id="PS50294">
    <property type="entry name" value="WD_REPEATS_REGION"/>
    <property type="match status" value="1"/>
</dbReference>
<dbReference type="SUPFAM" id="SSF50978">
    <property type="entry name" value="WD40 repeat-like"/>
    <property type="match status" value="1"/>
</dbReference>
<evidence type="ECO:0000256" key="2">
    <source>
        <dbReference type="ARBA" id="ARBA00022737"/>
    </source>
</evidence>
<evidence type="ECO:0000313" key="6">
    <source>
        <dbReference type="RefSeq" id="XP_065663583.1"/>
    </source>
</evidence>
<dbReference type="RefSeq" id="XP_065663581.1">
    <property type="nucleotide sequence ID" value="XM_065807509.1"/>
</dbReference>
<dbReference type="Gene3D" id="2.130.10.10">
    <property type="entry name" value="YVTN repeat-like/Quinoprotein amine dehydrogenase"/>
    <property type="match status" value="2"/>
</dbReference>
<dbReference type="InterPro" id="IPR015943">
    <property type="entry name" value="WD40/YVTN_repeat-like_dom_sf"/>
</dbReference>
<dbReference type="InterPro" id="IPR036322">
    <property type="entry name" value="WD40_repeat_dom_sf"/>
</dbReference>
<name>A0ABM4CP33_HYDVU</name>